<keyword evidence="3" id="KW-1185">Reference proteome</keyword>
<feature type="transmembrane region" description="Helical" evidence="1">
    <location>
        <begin position="96"/>
        <end position="117"/>
    </location>
</feature>
<dbReference type="EMBL" id="VBUC01000023">
    <property type="protein sequence ID" value="TLS97247.1"/>
    <property type="molecule type" value="Genomic_DNA"/>
</dbReference>
<gene>
    <name evidence="2" type="ORF">FE247_08750</name>
</gene>
<dbReference type="RefSeq" id="WP_138108991.1">
    <property type="nucleotide sequence ID" value="NZ_VBUC01000023.1"/>
</dbReference>
<evidence type="ECO:0008006" key="4">
    <source>
        <dbReference type="Google" id="ProtNLM"/>
    </source>
</evidence>
<proteinExistence type="predicted"/>
<organism evidence="2 3">
    <name type="scientific">Aliarcobacter cibarius</name>
    <dbReference type="NCBI Taxonomy" id="255507"/>
    <lineage>
        <taxon>Bacteria</taxon>
        <taxon>Pseudomonadati</taxon>
        <taxon>Campylobacterota</taxon>
        <taxon>Epsilonproteobacteria</taxon>
        <taxon>Campylobacterales</taxon>
        <taxon>Arcobacteraceae</taxon>
        <taxon>Aliarcobacter</taxon>
    </lineage>
</organism>
<sequence length="118" mass="13439">MVLEIIEIILPLLVIFLFITLDSRLCTIDFNNWKLGLINIILSLVFGVIISFIIILIFDYTILQASLLILFGILLPSIVNSFIVEKYAYNKSVVSSLVIFGNIFIITSIFIILYFLFA</sequence>
<keyword evidence="1" id="KW-1133">Transmembrane helix</keyword>
<evidence type="ECO:0000313" key="2">
    <source>
        <dbReference type="EMBL" id="TLS97247.1"/>
    </source>
</evidence>
<comment type="caution">
    <text evidence="2">The sequence shown here is derived from an EMBL/GenBank/DDBJ whole genome shotgun (WGS) entry which is preliminary data.</text>
</comment>
<feature type="transmembrane region" description="Helical" evidence="1">
    <location>
        <begin position="37"/>
        <end position="58"/>
    </location>
</feature>
<feature type="transmembrane region" description="Helical" evidence="1">
    <location>
        <begin position="64"/>
        <end position="84"/>
    </location>
</feature>
<dbReference type="Proteomes" id="UP000305417">
    <property type="component" value="Unassembled WGS sequence"/>
</dbReference>
<name>A0ABY2V2P0_9BACT</name>
<feature type="transmembrane region" description="Helical" evidence="1">
    <location>
        <begin position="6"/>
        <end position="25"/>
    </location>
</feature>
<keyword evidence="1" id="KW-0472">Membrane</keyword>
<protein>
    <recommendedName>
        <fullName evidence="4">Permease</fullName>
    </recommendedName>
</protein>
<evidence type="ECO:0000313" key="3">
    <source>
        <dbReference type="Proteomes" id="UP000305417"/>
    </source>
</evidence>
<reference evidence="2 3" key="1">
    <citation type="submission" date="2019-05" db="EMBL/GenBank/DDBJ databases">
        <title>Arcobacter cibarius and Arcobacter thereius providing challenges in identification an antibiotic susceptibility and Quinolone resistance.</title>
        <authorList>
            <person name="Busch A."/>
            <person name="Hanel I."/>
            <person name="Hotzel H."/>
            <person name="Tomaso H."/>
        </authorList>
    </citation>
    <scope>NUCLEOTIDE SEQUENCE [LARGE SCALE GENOMIC DNA]</scope>
    <source>
        <strain evidence="2 3">16CS0831-2</strain>
    </source>
</reference>
<accession>A0ABY2V2P0</accession>
<keyword evidence="1" id="KW-0812">Transmembrane</keyword>
<evidence type="ECO:0000256" key="1">
    <source>
        <dbReference type="SAM" id="Phobius"/>
    </source>
</evidence>